<dbReference type="OrthoDB" id="5920040at2759"/>
<dbReference type="EMBL" id="LBMM01026222">
    <property type="protein sequence ID" value="KMQ82337.1"/>
    <property type="molecule type" value="Genomic_DNA"/>
</dbReference>
<dbReference type="PaxDb" id="67767-A0A0J7JW30"/>
<organism evidence="2 3">
    <name type="scientific">Lasius niger</name>
    <name type="common">Black garden ant</name>
    <dbReference type="NCBI Taxonomy" id="67767"/>
    <lineage>
        <taxon>Eukaryota</taxon>
        <taxon>Metazoa</taxon>
        <taxon>Ecdysozoa</taxon>
        <taxon>Arthropoda</taxon>
        <taxon>Hexapoda</taxon>
        <taxon>Insecta</taxon>
        <taxon>Pterygota</taxon>
        <taxon>Neoptera</taxon>
        <taxon>Endopterygota</taxon>
        <taxon>Hymenoptera</taxon>
        <taxon>Apocrita</taxon>
        <taxon>Aculeata</taxon>
        <taxon>Formicoidea</taxon>
        <taxon>Formicidae</taxon>
        <taxon>Formicinae</taxon>
        <taxon>Lasius</taxon>
        <taxon>Lasius</taxon>
    </lineage>
</organism>
<evidence type="ECO:0000313" key="3">
    <source>
        <dbReference type="Proteomes" id="UP000036403"/>
    </source>
</evidence>
<dbReference type="GO" id="GO:0004190">
    <property type="term" value="F:aspartic-type endopeptidase activity"/>
    <property type="evidence" value="ECO:0007669"/>
    <property type="project" value="InterPro"/>
</dbReference>
<dbReference type="PANTHER" id="PTHR47331">
    <property type="entry name" value="PHD-TYPE DOMAIN-CONTAINING PROTEIN"/>
    <property type="match status" value="1"/>
</dbReference>
<reference evidence="2 3" key="1">
    <citation type="submission" date="2015-04" db="EMBL/GenBank/DDBJ databases">
        <title>Lasius niger genome sequencing.</title>
        <authorList>
            <person name="Konorov E.A."/>
            <person name="Nikitin M.A."/>
            <person name="Kirill M.V."/>
            <person name="Chang P."/>
        </authorList>
    </citation>
    <scope>NUCLEOTIDE SEQUENCE [LARGE SCALE GENOMIC DNA]</scope>
    <source>
        <tissue evidence="2">Whole</tissue>
    </source>
</reference>
<sequence>MVSDRSGVRHSVRALVDPGSETLLIAESLAQRLRLPRTPTSVAIFGVGGVQTGFSRGRVALTLSARTGLFALSVSSLVLPRLSVYSGCADGDVRTWSHIDGLDLADPESSSRDPIELLLGADAYASIVQPDLRRGGPLEPIAQRTQLGWILMGAVAASHSASTATSLQCTTLEDLAAAVRRFWECEEPLRSPLPLSADEQECEDHFTRTHQRLPDGCYQVRLPVRSDLPDLSSTRRAAFRMLDVMARRFERDGDFRQKYHAFMRDYAVLGHMSPSPGSPPAGTRVCYLPHHGVLRASGADAKIRVVFNGSSRCVAGTSLNDALHCGPNLLPVLADVVMRWRRHRYVFVAD</sequence>
<gene>
    <name evidence="2" type="ORF">RF55_23313</name>
</gene>
<feature type="domain" description="Peptidase A2" evidence="1">
    <location>
        <begin position="12"/>
        <end position="104"/>
    </location>
</feature>
<accession>A0A0J7JW30</accession>
<protein>
    <submittedName>
        <fullName evidence="2">Bel12-ag transposon polyprotein</fullName>
    </submittedName>
</protein>
<dbReference type="STRING" id="67767.A0A0J7JW30"/>
<proteinExistence type="predicted"/>
<feature type="non-terminal residue" evidence="2">
    <location>
        <position position="350"/>
    </location>
</feature>
<dbReference type="Proteomes" id="UP000036403">
    <property type="component" value="Unassembled WGS sequence"/>
</dbReference>
<dbReference type="GO" id="GO:0006508">
    <property type="term" value="P:proteolysis"/>
    <property type="evidence" value="ECO:0007669"/>
    <property type="project" value="InterPro"/>
</dbReference>
<evidence type="ECO:0000313" key="2">
    <source>
        <dbReference type="EMBL" id="KMQ82337.1"/>
    </source>
</evidence>
<comment type="caution">
    <text evidence="2">The sequence shown here is derived from an EMBL/GenBank/DDBJ whole genome shotgun (WGS) entry which is preliminary data.</text>
</comment>
<dbReference type="PROSITE" id="PS50175">
    <property type="entry name" value="ASP_PROT_RETROV"/>
    <property type="match status" value="1"/>
</dbReference>
<dbReference type="InterPro" id="IPR001995">
    <property type="entry name" value="Peptidase_A2_cat"/>
</dbReference>
<name>A0A0J7JW30_LASNI</name>
<dbReference type="PANTHER" id="PTHR47331:SF1">
    <property type="entry name" value="GAG-LIKE PROTEIN"/>
    <property type="match status" value="1"/>
</dbReference>
<evidence type="ECO:0000259" key="1">
    <source>
        <dbReference type="PROSITE" id="PS50175"/>
    </source>
</evidence>
<dbReference type="AlphaFoldDB" id="A0A0J7JW30"/>
<keyword evidence="3" id="KW-1185">Reference proteome</keyword>